<evidence type="ECO:0000313" key="2">
    <source>
        <dbReference type="EMBL" id="SKC69483.1"/>
    </source>
</evidence>
<evidence type="ECO:0000313" key="3">
    <source>
        <dbReference type="Proteomes" id="UP000190857"/>
    </source>
</evidence>
<dbReference type="FunFam" id="3.20.20.100:FF:000039">
    <property type="entry name" value="Putative oxidoreductase"/>
    <property type="match status" value="1"/>
</dbReference>
<dbReference type="Gene3D" id="3.20.20.100">
    <property type="entry name" value="NADP-dependent oxidoreductase domain"/>
    <property type="match status" value="1"/>
</dbReference>
<dbReference type="InterPro" id="IPR023210">
    <property type="entry name" value="NADP_OxRdtase_dom"/>
</dbReference>
<name>A0A1T5L0P3_9MICO</name>
<organism evidence="2 3">
    <name type="scientific">Okibacterium fritillariae</name>
    <dbReference type="NCBI Taxonomy" id="123320"/>
    <lineage>
        <taxon>Bacteria</taxon>
        <taxon>Bacillati</taxon>
        <taxon>Actinomycetota</taxon>
        <taxon>Actinomycetes</taxon>
        <taxon>Micrococcales</taxon>
        <taxon>Microbacteriaceae</taxon>
        <taxon>Okibacterium</taxon>
    </lineage>
</organism>
<protein>
    <submittedName>
        <fullName evidence="2">D-threo-aldose 1-dehydrogenase</fullName>
    </submittedName>
</protein>
<dbReference type="PANTHER" id="PTHR42686:SF1">
    <property type="entry name" value="GH17980P-RELATED"/>
    <property type="match status" value="1"/>
</dbReference>
<proteinExistence type="predicted"/>
<dbReference type="AlphaFoldDB" id="A0A1T5L0P3"/>
<dbReference type="STRING" id="123320.SAMN06309945_2813"/>
<dbReference type="OrthoDB" id="9768851at2"/>
<keyword evidence="3" id="KW-1185">Reference proteome</keyword>
<gene>
    <name evidence="2" type="ORF">SAMN06309945_2813</name>
</gene>
<dbReference type="RefSeq" id="WP_079728812.1">
    <property type="nucleotide sequence ID" value="NZ_FUZP01000003.1"/>
</dbReference>
<dbReference type="CDD" id="cd19162">
    <property type="entry name" value="AKR_FDH"/>
    <property type="match status" value="1"/>
</dbReference>
<sequence length="329" mass="35833">MKQRTTRGGLRLSEIGLGTAQFGNLYRETTDAEAAGAVEEAWARGIRYFDTAPHYGLGLSERRLGEALRKHPRDEYVLSTKVGRLLEPNPGGEHHRDDDIFEVNAATRRRWDFSADGVRRSIDDSLERLGLDRIDIVYLHDPDDHGQQAIDEAIPALVKLRDEGVIGAVGAGMNQSALPTEFVRRTDIDLIMLAGRYTLLDQGAAADLLPAALERGVGIVLAGVYNSGLLATEHPQPGATFDYTEAPASLIERANAIAAVTERHGVTLPQAAIAFVLRHPAVVSVPIGARTARQVASNVERYDAPVPEDLWQDLTDEGLLPPDETTPQN</sequence>
<dbReference type="InterPro" id="IPR020471">
    <property type="entry name" value="AKR"/>
</dbReference>
<feature type="domain" description="NADP-dependent oxidoreductase" evidence="1">
    <location>
        <begin position="14"/>
        <end position="314"/>
    </location>
</feature>
<dbReference type="InterPro" id="IPR044477">
    <property type="entry name" value="FDH-like"/>
</dbReference>
<dbReference type="SUPFAM" id="SSF51430">
    <property type="entry name" value="NAD(P)-linked oxidoreductase"/>
    <property type="match status" value="1"/>
</dbReference>
<reference evidence="2 3" key="1">
    <citation type="submission" date="2017-02" db="EMBL/GenBank/DDBJ databases">
        <authorList>
            <person name="Peterson S.W."/>
        </authorList>
    </citation>
    <scope>NUCLEOTIDE SEQUENCE [LARGE SCALE GENOMIC DNA]</scope>
    <source>
        <strain evidence="2 3">VKM Ac-2059</strain>
    </source>
</reference>
<dbReference type="Pfam" id="PF00248">
    <property type="entry name" value="Aldo_ket_red"/>
    <property type="match status" value="1"/>
</dbReference>
<dbReference type="InterPro" id="IPR036812">
    <property type="entry name" value="NAD(P)_OxRdtase_dom_sf"/>
</dbReference>
<dbReference type="PANTHER" id="PTHR42686">
    <property type="entry name" value="GH17980P-RELATED"/>
    <property type="match status" value="1"/>
</dbReference>
<evidence type="ECO:0000259" key="1">
    <source>
        <dbReference type="Pfam" id="PF00248"/>
    </source>
</evidence>
<dbReference type="GO" id="GO:0016491">
    <property type="term" value="F:oxidoreductase activity"/>
    <property type="evidence" value="ECO:0007669"/>
    <property type="project" value="InterPro"/>
</dbReference>
<dbReference type="GO" id="GO:0005829">
    <property type="term" value="C:cytosol"/>
    <property type="evidence" value="ECO:0007669"/>
    <property type="project" value="TreeGrafter"/>
</dbReference>
<accession>A0A1T5L0P3</accession>
<dbReference type="EMBL" id="FUZP01000003">
    <property type="protein sequence ID" value="SKC69483.1"/>
    <property type="molecule type" value="Genomic_DNA"/>
</dbReference>
<dbReference type="Proteomes" id="UP000190857">
    <property type="component" value="Unassembled WGS sequence"/>
</dbReference>